<keyword evidence="4" id="KW-0255">Endonuclease</keyword>
<gene>
    <name evidence="10" type="ORF">METZ01_LOCUS470372</name>
</gene>
<evidence type="ECO:0000256" key="3">
    <source>
        <dbReference type="ARBA" id="ARBA00022723"/>
    </source>
</evidence>
<keyword evidence="3" id="KW-0479">Metal-binding</keyword>
<comment type="cofactor">
    <cofactor evidence="1">
        <name>Mg(2+)</name>
        <dbReference type="ChEBI" id="CHEBI:18420"/>
    </cofactor>
</comment>
<evidence type="ECO:0000256" key="2">
    <source>
        <dbReference type="ARBA" id="ARBA00022722"/>
    </source>
</evidence>
<dbReference type="InterPro" id="IPR004659">
    <property type="entry name" value="RNase_E/G"/>
</dbReference>
<protein>
    <recommendedName>
        <fullName evidence="9">RNA-binding protein AU-1/Ribonuclease E/G domain-containing protein</fullName>
    </recommendedName>
</protein>
<evidence type="ECO:0000256" key="7">
    <source>
        <dbReference type="ARBA" id="ARBA00022884"/>
    </source>
</evidence>
<feature type="non-terminal residue" evidence="10">
    <location>
        <position position="246"/>
    </location>
</feature>
<keyword evidence="7" id="KW-0694">RNA-binding</keyword>
<dbReference type="GO" id="GO:0046872">
    <property type="term" value="F:metal ion binding"/>
    <property type="evidence" value="ECO:0007669"/>
    <property type="project" value="UniProtKB-KW"/>
</dbReference>
<feature type="domain" description="RNA-binding protein AU-1/Ribonuclease E/G" evidence="9">
    <location>
        <begin position="56"/>
        <end position="245"/>
    </location>
</feature>
<reference evidence="10" key="1">
    <citation type="submission" date="2018-05" db="EMBL/GenBank/DDBJ databases">
        <authorList>
            <person name="Lanie J.A."/>
            <person name="Ng W.-L."/>
            <person name="Kazmierczak K.M."/>
            <person name="Andrzejewski T.M."/>
            <person name="Davidsen T.M."/>
            <person name="Wayne K.J."/>
            <person name="Tettelin H."/>
            <person name="Glass J.I."/>
            <person name="Rusch D."/>
            <person name="Podicherti R."/>
            <person name="Tsui H.-C.T."/>
            <person name="Winkler M.E."/>
        </authorList>
    </citation>
    <scope>NUCLEOTIDE SEQUENCE</scope>
</reference>
<evidence type="ECO:0000313" key="10">
    <source>
        <dbReference type="EMBL" id="SVE17518.1"/>
    </source>
</evidence>
<dbReference type="PANTHER" id="PTHR30001">
    <property type="entry name" value="RIBONUCLEASE"/>
    <property type="match status" value="1"/>
</dbReference>
<dbReference type="GO" id="GO:0016787">
    <property type="term" value="F:hydrolase activity"/>
    <property type="evidence" value="ECO:0007669"/>
    <property type="project" value="UniProtKB-KW"/>
</dbReference>
<dbReference type="SUPFAM" id="SSF50249">
    <property type="entry name" value="Nucleic acid-binding proteins"/>
    <property type="match status" value="1"/>
</dbReference>
<accession>A0A383BDK6</accession>
<evidence type="ECO:0000256" key="8">
    <source>
        <dbReference type="SAM" id="MobiDB-lite"/>
    </source>
</evidence>
<evidence type="ECO:0000256" key="4">
    <source>
        <dbReference type="ARBA" id="ARBA00022759"/>
    </source>
</evidence>
<feature type="compositionally biased region" description="Acidic residues" evidence="8">
    <location>
        <begin position="1"/>
        <end position="11"/>
    </location>
</feature>
<evidence type="ECO:0000259" key="9">
    <source>
        <dbReference type="Pfam" id="PF10150"/>
    </source>
</evidence>
<dbReference type="InterPro" id="IPR012340">
    <property type="entry name" value="NA-bd_OB-fold"/>
</dbReference>
<evidence type="ECO:0000256" key="6">
    <source>
        <dbReference type="ARBA" id="ARBA00022842"/>
    </source>
</evidence>
<evidence type="ECO:0000256" key="1">
    <source>
        <dbReference type="ARBA" id="ARBA00001946"/>
    </source>
</evidence>
<organism evidence="10">
    <name type="scientific">marine metagenome</name>
    <dbReference type="NCBI Taxonomy" id="408172"/>
    <lineage>
        <taxon>unclassified sequences</taxon>
        <taxon>metagenomes</taxon>
        <taxon>ecological metagenomes</taxon>
    </lineage>
</organism>
<dbReference type="GO" id="GO:0004519">
    <property type="term" value="F:endonuclease activity"/>
    <property type="evidence" value="ECO:0007669"/>
    <property type="project" value="UniProtKB-KW"/>
</dbReference>
<keyword evidence="2" id="KW-0540">Nuclease</keyword>
<dbReference type="PANTHER" id="PTHR30001:SF1">
    <property type="entry name" value="RIBONUCLEASE E_G-LIKE PROTEIN, CHLOROPLASTIC"/>
    <property type="match status" value="1"/>
</dbReference>
<dbReference type="AlphaFoldDB" id="A0A383BDK6"/>
<dbReference type="Gene3D" id="2.40.50.140">
    <property type="entry name" value="Nucleic acid-binding proteins"/>
    <property type="match status" value="1"/>
</dbReference>
<dbReference type="GO" id="GO:0006364">
    <property type="term" value="P:rRNA processing"/>
    <property type="evidence" value="ECO:0007669"/>
    <property type="project" value="TreeGrafter"/>
</dbReference>
<dbReference type="GO" id="GO:0003723">
    <property type="term" value="F:RNA binding"/>
    <property type="evidence" value="ECO:0007669"/>
    <property type="project" value="UniProtKB-KW"/>
</dbReference>
<feature type="region of interest" description="Disordered" evidence="8">
    <location>
        <begin position="1"/>
        <end position="23"/>
    </location>
</feature>
<name>A0A383BDK6_9ZZZZ</name>
<dbReference type="GO" id="GO:0004540">
    <property type="term" value="F:RNA nuclease activity"/>
    <property type="evidence" value="ECO:0007669"/>
    <property type="project" value="InterPro"/>
</dbReference>
<keyword evidence="5" id="KW-0378">Hydrolase</keyword>
<dbReference type="EMBL" id="UINC01199207">
    <property type="protein sequence ID" value="SVE17518.1"/>
    <property type="molecule type" value="Genomic_DNA"/>
</dbReference>
<proteinExistence type="predicted"/>
<sequence length="246" mass="27797">DLETDDEEDENGGGRRGRARKCPPIQDVLQKGQTIIVQVTKEPIGTKGPRLTAQISLPGRFLVYIPGSTHIGVSRKIEDREERVRLRNLSKRILPKGDGGIIVRTVSEELNEDTFRKEFKRLSSNWRKILKKEKGAKAPVLLRREAKLISGVIRDLFSNRFESITVDDKGIYNEILTYVKSVAPELKDRVRLHTDPVSLFDKYGVEEEVQGTFHSKVVFPSGGYIVIEPTEALVSIDVNTGRYRGK</sequence>
<keyword evidence="6" id="KW-0460">Magnesium</keyword>
<evidence type="ECO:0000256" key="5">
    <source>
        <dbReference type="ARBA" id="ARBA00022801"/>
    </source>
</evidence>
<dbReference type="InterPro" id="IPR019307">
    <property type="entry name" value="RNA-bd_AU-1/RNase_E/G"/>
</dbReference>
<dbReference type="Pfam" id="PF10150">
    <property type="entry name" value="RNase_E_G"/>
    <property type="match status" value="1"/>
</dbReference>
<feature type="non-terminal residue" evidence="10">
    <location>
        <position position="1"/>
    </location>
</feature>
<dbReference type="GO" id="GO:0005737">
    <property type="term" value="C:cytoplasm"/>
    <property type="evidence" value="ECO:0007669"/>
    <property type="project" value="TreeGrafter"/>
</dbReference>